<feature type="region of interest" description="Disordered" evidence="1">
    <location>
        <begin position="131"/>
        <end position="174"/>
    </location>
</feature>
<feature type="compositionally biased region" description="Polar residues" evidence="1">
    <location>
        <begin position="151"/>
        <end position="161"/>
    </location>
</feature>
<dbReference type="EMBL" id="GL438057">
    <property type="protein sequence ID" value="EFN69635.1"/>
    <property type="molecule type" value="Genomic_DNA"/>
</dbReference>
<dbReference type="OrthoDB" id="191037at2759"/>
<organism evidence="3">
    <name type="scientific">Camponotus floridanus</name>
    <name type="common">Florida carpenter ant</name>
    <dbReference type="NCBI Taxonomy" id="104421"/>
    <lineage>
        <taxon>Eukaryota</taxon>
        <taxon>Metazoa</taxon>
        <taxon>Ecdysozoa</taxon>
        <taxon>Arthropoda</taxon>
        <taxon>Hexapoda</taxon>
        <taxon>Insecta</taxon>
        <taxon>Pterygota</taxon>
        <taxon>Neoptera</taxon>
        <taxon>Endopterygota</taxon>
        <taxon>Hymenoptera</taxon>
        <taxon>Apocrita</taxon>
        <taxon>Aculeata</taxon>
        <taxon>Formicoidea</taxon>
        <taxon>Formicidae</taxon>
        <taxon>Formicinae</taxon>
        <taxon>Camponotus</taxon>
    </lineage>
</organism>
<evidence type="ECO:0000256" key="1">
    <source>
        <dbReference type="SAM" id="MobiDB-lite"/>
    </source>
</evidence>
<protein>
    <submittedName>
        <fullName evidence="2">Kelch-like protein 10</fullName>
    </submittedName>
</protein>
<dbReference type="AlphaFoldDB" id="E2AAA9"/>
<dbReference type="InParanoid" id="E2AAA9"/>
<gene>
    <name evidence="2" type="ORF">EAG_06370</name>
</gene>
<proteinExistence type="predicted"/>
<reference evidence="2 3" key="1">
    <citation type="journal article" date="2010" name="Science">
        <title>Genomic comparison of the ants Camponotus floridanus and Harpegnathos saltator.</title>
        <authorList>
            <person name="Bonasio R."/>
            <person name="Zhang G."/>
            <person name="Ye C."/>
            <person name="Mutti N.S."/>
            <person name="Fang X."/>
            <person name="Qin N."/>
            <person name="Donahue G."/>
            <person name="Yang P."/>
            <person name="Li Q."/>
            <person name="Li C."/>
            <person name="Zhang P."/>
            <person name="Huang Z."/>
            <person name="Berger S.L."/>
            <person name="Reinberg D."/>
            <person name="Wang J."/>
            <person name="Liebig J."/>
        </authorList>
    </citation>
    <scope>NUCLEOTIDE SEQUENCE [LARGE SCALE GENOMIC DNA]</scope>
    <source>
        <strain evidence="3">C129</strain>
    </source>
</reference>
<keyword evidence="3" id="KW-1185">Reference proteome</keyword>
<feature type="non-terminal residue" evidence="2">
    <location>
        <position position="1"/>
    </location>
</feature>
<evidence type="ECO:0000313" key="2">
    <source>
        <dbReference type="EMBL" id="EFN69635.1"/>
    </source>
</evidence>
<sequence>ATTAREEMDVNRMSFRRIPSHTRVSRASTSGISRFLKQSRRKQSARIRKCMCLPSNYGLVEFPVVWSELSDVIVAGSSTIAYVECYDADYNEWYDAFPMNLSRSALSACVIAGLANAREYSYLGKARDLGQGQATSKNREKSDQAGEDSGETNIIISVQNEQENEQVDVSESVH</sequence>
<accession>E2AAA9</accession>
<dbReference type="STRING" id="104421.E2AAA9"/>
<evidence type="ECO:0000313" key="3">
    <source>
        <dbReference type="Proteomes" id="UP000000311"/>
    </source>
</evidence>
<dbReference type="Proteomes" id="UP000000311">
    <property type="component" value="Unassembled WGS sequence"/>
</dbReference>
<name>E2AAA9_CAMFO</name>